<evidence type="ECO:0000313" key="3">
    <source>
        <dbReference type="Proteomes" id="UP001056374"/>
    </source>
</evidence>
<evidence type="ECO:0000256" key="1">
    <source>
        <dbReference type="SAM" id="SignalP"/>
    </source>
</evidence>
<protein>
    <recommendedName>
        <fullName evidence="4">Lipoprotein</fullName>
    </recommendedName>
</protein>
<keyword evidence="3" id="KW-1185">Reference proteome</keyword>
<dbReference type="Proteomes" id="UP001056374">
    <property type="component" value="Chromosome"/>
</dbReference>
<organism evidence="2 3">
    <name type="scientific">Streptomyces phaeoluteigriseus</name>
    <dbReference type="NCBI Taxonomy" id="114686"/>
    <lineage>
        <taxon>Bacteria</taxon>
        <taxon>Bacillati</taxon>
        <taxon>Actinomycetota</taxon>
        <taxon>Actinomycetes</taxon>
        <taxon>Kitasatosporales</taxon>
        <taxon>Streptomycetaceae</taxon>
        <taxon>Streptomyces</taxon>
        <taxon>Streptomyces aurantiacus group</taxon>
    </lineage>
</organism>
<proteinExistence type="predicted"/>
<feature type="signal peptide" evidence="1">
    <location>
        <begin position="1"/>
        <end position="19"/>
    </location>
</feature>
<keyword evidence="1" id="KW-0732">Signal</keyword>
<sequence length="140" mass="14794">MRHTTTLLLTALLLAGATAGCSSEKSQDEIAADCAAALTEQTGGEPGYKPTVAEAEEQVDALDDTLADMVRSGYEGVAKDAFDATETKTKEGAKDRPEACEPLSEDDYTTLLTAKALDGLGWTDEDGRFDKLKMAQSLGD</sequence>
<dbReference type="RefSeq" id="WP_252552777.1">
    <property type="nucleotide sequence ID" value="NZ_CP099468.1"/>
</dbReference>
<feature type="chain" id="PRO_5045621940" description="Lipoprotein" evidence="1">
    <location>
        <begin position="20"/>
        <end position="140"/>
    </location>
</feature>
<evidence type="ECO:0000313" key="2">
    <source>
        <dbReference type="EMBL" id="USQ86982.1"/>
    </source>
</evidence>
<dbReference type="EMBL" id="CP099468">
    <property type="protein sequence ID" value="USQ86982.1"/>
    <property type="molecule type" value="Genomic_DNA"/>
</dbReference>
<name>A0ABY4ZFC4_9ACTN</name>
<evidence type="ECO:0008006" key="4">
    <source>
        <dbReference type="Google" id="ProtNLM"/>
    </source>
</evidence>
<gene>
    <name evidence="2" type="ORF">NFX46_26665</name>
</gene>
<accession>A0ABY4ZFC4</accession>
<reference evidence="2" key="1">
    <citation type="submission" date="2022-06" db="EMBL/GenBank/DDBJ databases">
        <title>Complete genome sequence of soil microorganisms Streptomyces sp. Qhu-M197 isolated from Alpine meadows habitats on the Tibetan Plateau.</title>
        <authorList>
            <person name="Zhang B."/>
            <person name="Xiang X."/>
            <person name="Fan J."/>
        </authorList>
    </citation>
    <scope>NUCLEOTIDE SEQUENCE</scope>
    <source>
        <strain evidence="2">Qhu-M197</strain>
    </source>
</reference>
<dbReference type="PROSITE" id="PS51257">
    <property type="entry name" value="PROKAR_LIPOPROTEIN"/>
    <property type="match status" value="1"/>
</dbReference>